<dbReference type="InterPro" id="IPR013762">
    <property type="entry name" value="Integrase-like_cat_sf"/>
</dbReference>
<feature type="region of interest" description="Disordered" evidence="3">
    <location>
        <begin position="70"/>
        <end position="200"/>
    </location>
</feature>
<keyword evidence="5" id="KW-1185">Reference proteome</keyword>
<name>A0A8H5CER1_9AGAR</name>
<dbReference type="AlphaFoldDB" id="A0A8H5CER1"/>
<evidence type="ECO:0000256" key="3">
    <source>
        <dbReference type="SAM" id="MobiDB-lite"/>
    </source>
</evidence>
<dbReference type="Gene3D" id="1.10.150.130">
    <property type="match status" value="1"/>
</dbReference>
<dbReference type="Proteomes" id="UP000559256">
    <property type="component" value="Unassembled WGS sequence"/>
</dbReference>
<dbReference type="GO" id="GO:0003677">
    <property type="term" value="F:DNA binding"/>
    <property type="evidence" value="ECO:0007669"/>
    <property type="project" value="UniProtKB-KW"/>
</dbReference>
<dbReference type="EMBL" id="JAACJM010000176">
    <property type="protein sequence ID" value="KAF5340440.1"/>
    <property type="molecule type" value="Genomic_DNA"/>
</dbReference>
<feature type="region of interest" description="Disordered" evidence="3">
    <location>
        <begin position="17"/>
        <end position="51"/>
    </location>
</feature>
<reference evidence="4 5" key="1">
    <citation type="journal article" date="2020" name="ISME J.">
        <title>Uncovering the hidden diversity of litter-decomposition mechanisms in mushroom-forming fungi.</title>
        <authorList>
            <person name="Floudas D."/>
            <person name="Bentzer J."/>
            <person name="Ahren D."/>
            <person name="Johansson T."/>
            <person name="Persson P."/>
            <person name="Tunlid A."/>
        </authorList>
    </citation>
    <scope>NUCLEOTIDE SEQUENCE [LARGE SCALE GENOMIC DNA]</scope>
    <source>
        <strain evidence="4 5">CBS 291.85</strain>
    </source>
</reference>
<keyword evidence="1" id="KW-0238">DNA-binding</keyword>
<dbReference type="Gene3D" id="1.10.443.10">
    <property type="entry name" value="Intergrase catalytic core"/>
    <property type="match status" value="1"/>
</dbReference>
<evidence type="ECO:0000256" key="2">
    <source>
        <dbReference type="ARBA" id="ARBA00023172"/>
    </source>
</evidence>
<proteinExistence type="predicted"/>
<dbReference type="InterPro" id="IPR010998">
    <property type="entry name" value="Integrase_recombinase_N"/>
</dbReference>
<dbReference type="GO" id="GO:0006310">
    <property type="term" value="P:DNA recombination"/>
    <property type="evidence" value="ECO:0007669"/>
    <property type="project" value="UniProtKB-KW"/>
</dbReference>
<gene>
    <name evidence="4" type="ORF">D9758_013580</name>
</gene>
<dbReference type="OrthoDB" id="2506773at2759"/>
<evidence type="ECO:0000313" key="4">
    <source>
        <dbReference type="EMBL" id="KAF5340440.1"/>
    </source>
</evidence>
<organism evidence="4 5">
    <name type="scientific">Tetrapyrgos nigripes</name>
    <dbReference type="NCBI Taxonomy" id="182062"/>
    <lineage>
        <taxon>Eukaryota</taxon>
        <taxon>Fungi</taxon>
        <taxon>Dikarya</taxon>
        <taxon>Basidiomycota</taxon>
        <taxon>Agaricomycotina</taxon>
        <taxon>Agaricomycetes</taxon>
        <taxon>Agaricomycetidae</taxon>
        <taxon>Agaricales</taxon>
        <taxon>Marasmiineae</taxon>
        <taxon>Marasmiaceae</taxon>
        <taxon>Tetrapyrgos</taxon>
    </lineage>
</organism>
<protein>
    <recommendedName>
        <fullName evidence="6">DNA breaking-rejoining enzyme</fullName>
    </recommendedName>
</protein>
<feature type="compositionally biased region" description="Polar residues" evidence="3">
    <location>
        <begin position="70"/>
        <end position="79"/>
    </location>
</feature>
<dbReference type="GO" id="GO:0015074">
    <property type="term" value="P:DNA integration"/>
    <property type="evidence" value="ECO:0007669"/>
    <property type="project" value="InterPro"/>
</dbReference>
<comment type="caution">
    <text evidence="4">The sequence shown here is derived from an EMBL/GenBank/DDBJ whole genome shotgun (WGS) entry which is preliminary data.</text>
</comment>
<dbReference type="InterPro" id="IPR011010">
    <property type="entry name" value="DNA_brk_join_enz"/>
</dbReference>
<feature type="compositionally biased region" description="Low complexity" evidence="3">
    <location>
        <begin position="117"/>
        <end position="151"/>
    </location>
</feature>
<dbReference type="SUPFAM" id="SSF56349">
    <property type="entry name" value="DNA breaking-rejoining enzymes"/>
    <property type="match status" value="1"/>
</dbReference>
<feature type="compositionally biased region" description="Polar residues" evidence="3">
    <location>
        <begin position="163"/>
        <end position="186"/>
    </location>
</feature>
<sequence length="547" mass="59914">MPDNPFHIWSMAASIARRDDVPRPSSPQKPLPFRMHHPNMDSSSSSSSPPRNGLALNPFCFLSPSSLSSVNTPTISPPSNGHVRNPFLTFRPPSLSSDHSLGTPHVPCTSSISDTHPSQFPQVSSSSCISSSRSDSPVSSVSSAKPTSVVSHVLPPLPAQIDSPDSSYPSGSTQHSPVDPSHLSSQHPHKDNGITPSDLRPTIFAKHRIEDWETPWSLRNKEYYQSKFPAEFSKFNNKVIRDATVEVTKETYGAGLTCFTQFCNKYNINKEDRMPADKYLVSAFIGSHLGTISGKTASNWLSGLKAWHDTKLAPWCGNKRLIQQAQIAATKDVHWTYQFPSMLPYGQLLLPPSGLADILLDNGAKAVSFRIPWTKTTHSNGADITVSGLLDDPDGICGLATLSNHLQVNKDVPDNFSLFAYIGDDGKPHHMVKSKFLDFCFNVWKNVGINNVQGHSFRIGSAVHLLSLGVAPEYVAALGRWTSLAFLLYWHQLIDIVPAAIHKALDLDKVKRTVEEFHKKNSISNALLDAAASGFNCTTDDFLPDSS</sequence>
<evidence type="ECO:0000256" key="1">
    <source>
        <dbReference type="ARBA" id="ARBA00023125"/>
    </source>
</evidence>
<evidence type="ECO:0008006" key="6">
    <source>
        <dbReference type="Google" id="ProtNLM"/>
    </source>
</evidence>
<keyword evidence="2" id="KW-0233">DNA recombination</keyword>
<accession>A0A8H5CER1</accession>
<evidence type="ECO:0000313" key="5">
    <source>
        <dbReference type="Proteomes" id="UP000559256"/>
    </source>
</evidence>